<reference evidence="1" key="1">
    <citation type="submission" date="2014-05" db="EMBL/GenBank/DDBJ databases">
        <authorList>
            <person name="Chronopoulou M."/>
        </authorList>
    </citation>
    <scope>NUCLEOTIDE SEQUENCE</scope>
    <source>
        <tissue evidence="1">Whole organism</tissue>
    </source>
</reference>
<feature type="non-terminal residue" evidence="1">
    <location>
        <position position="1"/>
    </location>
</feature>
<dbReference type="EMBL" id="HACA01021473">
    <property type="protein sequence ID" value="CDW38834.1"/>
    <property type="molecule type" value="Transcribed_RNA"/>
</dbReference>
<dbReference type="AlphaFoldDB" id="A0A0K2UKQ4"/>
<protein>
    <submittedName>
        <fullName evidence="1">Uncharacterized protein</fullName>
    </submittedName>
</protein>
<proteinExistence type="predicted"/>
<organism evidence="1">
    <name type="scientific">Lepeophtheirus salmonis</name>
    <name type="common">Salmon louse</name>
    <name type="synonym">Caligus salmonis</name>
    <dbReference type="NCBI Taxonomy" id="72036"/>
    <lineage>
        <taxon>Eukaryota</taxon>
        <taxon>Metazoa</taxon>
        <taxon>Ecdysozoa</taxon>
        <taxon>Arthropoda</taxon>
        <taxon>Crustacea</taxon>
        <taxon>Multicrustacea</taxon>
        <taxon>Hexanauplia</taxon>
        <taxon>Copepoda</taxon>
        <taxon>Siphonostomatoida</taxon>
        <taxon>Caligidae</taxon>
        <taxon>Lepeophtheirus</taxon>
    </lineage>
</organism>
<evidence type="ECO:0000313" key="1">
    <source>
        <dbReference type="EMBL" id="CDW38834.1"/>
    </source>
</evidence>
<sequence>KFGGIGQSNHTFYRKNKIDAHLFKQEKSTKVQWIAYFDYKHSLPIDICISE</sequence>
<feature type="non-terminal residue" evidence="1">
    <location>
        <position position="51"/>
    </location>
</feature>
<name>A0A0K2UKQ4_LEPSM</name>
<accession>A0A0K2UKQ4</accession>